<keyword evidence="3" id="KW-0862">Zinc</keyword>
<feature type="domain" description="MYND-type" evidence="5">
    <location>
        <begin position="442"/>
        <end position="483"/>
    </location>
</feature>
<evidence type="ECO:0000256" key="1">
    <source>
        <dbReference type="ARBA" id="ARBA00022723"/>
    </source>
</evidence>
<evidence type="ECO:0000256" key="2">
    <source>
        <dbReference type="ARBA" id="ARBA00022771"/>
    </source>
</evidence>
<keyword evidence="1" id="KW-0479">Metal-binding</keyword>
<dbReference type="GO" id="GO:0008270">
    <property type="term" value="F:zinc ion binding"/>
    <property type="evidence" value="ECO:0007669"/>
    <property type="project" value="UniProtKB-KW"/>
</dbReference>
<dbReference type="OrthoDB" id="2617668at2759"/>
<dbReference type="Gene3D" id="6.10.140.2220">
    <property type="match status" value="1"/>
</dbReference>
<evidence type="ECO:0000313" key="6">
    <source>
        <dbReference type="EMBL" id="KAF7344965.1"/>
    </source>
</evidence>
<dbReference type="AlphaFoldDB" id="A0A8H7CP48"/>
<evidence type="ECO:0000256" key="4">
    <source>
        <dbReference type="PROSITE-ProRule" id="PRU00134"/>
    </source>
</evidence>
<evidence type="ECO:0000313" key="7">
    <source>
        <dbReference type="Proteomes" id="UP000620124"/>
    </source>
</evidence>
<dbReference type="EMBL" id="JACAZI010000014">
    <property type="protein sequence ID" value="KAF7344965.1"/>
    <property type="molecule type" value="Genomic_DNA"/>
</dbReference>
<evidence type="ECO:0000259" key="5">
    <source>
        <dbReference type="PROSITE" id="PS50865"/>
    </source>
</evidence>
<dbReference type="InterPro" id="IPR002893">
    <property type="entry name" value="Znf_MYND"/>
</dbReference>
<keyword evidence="2 4" id="KW-0863">Zinc-finger</keyword>
<comment type="caution">
    <text evidence="6">The sequence shown here is derived from an EMBL/GenBank/DDBJ whole genome shotgun (WGS) entry which is preliminary data.</text>
</comment>
<keyword evidence="7" id="KW-1185">Reference proteome</keyword>
<evidence type="ECO:0000256" key="3">
    <source>
        <dbReference type="ARBA" id="ARBA00022833"/>
    </source>
</evidence>
<organism evidence="6 7">
    <name type="scientific">Mycena venus</name>
    <dbReference type="NCBI Taxonomy" id="2733690"/>
    <lineage>
        <taxon>Eukaryota</taxon>
        <taxon>Fungi</taxon>
        <taxon>Dikarya</taxon>
        <taxon>Basidiomycota</taxon>
        <taxon>Agaricomycotina</taxon>
        <taxon>Agaricomycetes</taxon>
        <taxon>Agaricomycetidae</taxon>
        <taxon>Agaricales</taxon>
        <taxon>Marasmiineae</taxon>
        <taxon>Mycenaceae</taxon>
        <taxon>Mycena</taxon>
    </lineage>
</organism>
<sequence>MHDSLHVRNVTKLPSPFRSIALAASKGSVQDLEKMSMALTYPLLRDQPSACWLLPVFYIHLDPSIIPTPDAVDAMVASAARLPCIDAACVALKALGNFVEMPVFPLDASPDLWLRIWPWMRFLHTYWEHIPKFDAKAEMAACMSNCFLVARLRAHPKTRDLTSAQTGLRFIFSRTWTAILLDEGVVERSEVFLHSGRLLPTLTDGLELPGHFEEIVDGAGGSRERMVSAIVKHLSLAVADPKNKVTLGTLTTTIAFLGTQPSKNEQWVSLLLSKGIVAPVVSALRVFESTATPDAMESALRGIDSSVRGSIKSADMWFGSTTACFNLLSTYMTAAPGYPWIAQAIKAGLLHSLISFATQGSRYATYIKLFIDLLPLNLVSHAVVTQMKHALKEVQEISRRRKFMESPSFKDWEKVVSLANERIAVLDSWEAAGRVSFAACDNMQCGKIQRKGQFKRCAGCWSADYCSSDCQSIDWRGGHREVCDELRAERLRYPEIVHPRERSFMRALMQHDYQRLLFDIASREVLFMRDHPGEEYIVVLDYTKPGGVRYKIDPKRALQGHADFVVELPVKWGRLARSGGRMGMHIMYLSEGNEGRPRLFPLRATSADFHEGLATIAKTNPFRPDTADEEWHDEQAVRALMEKTQYRLIQIH</sequence>
<proteinExistence type="predicted"/>
<accession>A0A8H7CP48</accession>
<dbReference type="Proteomes" id="UP000620124">
    <property type="component" value="Unassembled WGS sequence"/>
</dbReference>
<dbReference type="Pfam" id="PF01753">
    <property type="entry name" value="zf-MYND"/>
    <property type="match status" value="1"/>
</dbReference>
<dbReference type="SUPFAM" id="SSF144232">
    <property type="entry name" value="HIT/MYND zinc finger-like"/>
    <property type="match status" value="1"/>
</dbReference>
<dbReference type="PROSITE" id="PS50865">
    <property type="entry name" value="ZF_MYND_2"/>
    <property type="match status" value="1"/>
</dbReference>
<gene>
    <name evidence="6" type="ORF">MVEN_01659200</name>
</gene>
<reference evidence="6" key="1">
    <citation type="submission" date="2020-05" db="EMBL/GenBank/DDBJ databases">
        <title>Mycena genomes resolve the evolution of fungal bioluminescence.</title>
        <authorList>
            <person name="Tsai I.J."/>
        </authorList>
    </citation>
    <scope>NUCLEOTIDE SEQUENCE</scope>
    <source>
        <strain evidence="6">CCC161011</strain>
    </source>
</reference>
<name>A0A8H7CP48_9AGAR</name>
<protein>
    <submittedName>
        <fullName evidence="6">MYND-type domain-containing protein</fullName>
    </submittedName>
</protein>